<protein>
    <submittedName>
        <fullName evidence="1">Uncharacterized protein</fullName>
    </submittedName>
</protein>
<comment type="caution">
    <text evidence="1">The sequence shown here is derived from an EMBL/GenBank/DDBJ whole genome shotgun (WGS) entry which is preliminary data.</text>
</comment>
<name>A0A841BV26_9ACTN</name>
<dbReference type="RefSeq" id="WP_184838095.1">
    <property type="nucleotide sequence ID" value="NZ_JACHMN010000002.1"/>
</dbReference>
<reference evidence="1 2" key="1">
    <citation type="submission" date="2020-08" db="EMBL/GenBank/DDBJ databases">
        <title>Sequencing the genomes of 1000 actinobacteria strains.</title>
        <authorList>
            <person name="Klenk H.-P."/>
        </authorList>
    </citation>
    <scope>NUCLEOTIDE SEQUENCE [LARGE SCALE GENOMIC DNA]</scope>
    <source>
        <strain evidence="1 2">DSM 45362</strain>
    </source>
</reference>
<dbReference type="Proteomes" id="UP000587527">
    <property type="component" value="Unassembled WGS sequence"/>
</dbReference>
<accession>A0A841BV26</accession>
<gene>
    <name evidence="1" type="ORF">F4553_003981</name>
</gene>
<dbReference type="EMBL" id="JACHMN010000002">
    <property type="protein sequence ID" value="MBB5870602.1"/>
    <property type="molecule type" value="Genomic_DNA"/>
</dbReference>
<evidence type="ECO:0000313" key="1">
    <source>
        <dbReference type="EMBL" id="MBB5870602.1"/>
    </source>
</evidence>
<dbReference type="AlphaFoldDB" id="A0A841BV26"/>
<evidence type="ECO:0000313" key="2">
    <source>
        <dbReference type="Proteomes" id="UP000587527"/>
    </source>
</evidence>
<organism evidence="1 2">
    <name type="scientific">Allocatelliglobosispora scoriae</name>
    <dbReference type="NCBI Taxonomy" id="643052"/>
    <lineage>
        <taxon>Bacteria</taxon>
        <taxon>Bacillati</taxon>
        <taxon>Actinomycetota</taxon>
        <taxon>Actinomycetes</taxon>
        <taxon>Micromonosporales</taxon>
        <taxon>Micromonosporaceae</taxon>
        <taxon>Allocatelliglobosispora</taxon>
    </lineage>
</organism>
<sequence length="179" mass="19866">MSWWRRNLWGLIALLPAIAALIGVNYRDAYGRYWEFQPRVPVSSSGWVEYAGSGMRLAELTDVTDQLKDYSGDPVVIPGGVRAWRAVVEFRYGPGVKNGGCSFHLEDDHGRVYGANPRELSEARVARYASCEADETKVKDPSAGFRVEVFFIAAPDSRPVAVRIVLGTSLPRYARLTLA</sequence>
<keyword evidence="2" id="KW-1185">Reference proteome</keyword>
<proteinExistence type="predicted"/>